<gene>
    <name evidence="1" type="ORF">RPERSI_LOCUS4547</name>
</gene>
<comment type="caution">
    <text evidence="1">The sequence shown here is derived from an EMBL/GenBank/DDBJ whole genome shotgun (WGS) entry which is preliminary data.</text>
</comment>
<keyword evidence="2" id="KW-1185">Reference proteome</keyword>
<name>A0ACA9M5R7_9GLOM</name>
<dbReference type="EMBL" id="CAJVQC010006329">
    <property type="protein sequence ID" value="CAG8565695.1"/>
    <property type="molecule type" value="Genomic_DNA"/>
</dbReference>
<evidence type="ECO:0000313" key="2">
    <source>
        <dbReference type="Proteomes" id="UP000789920"/>
    </source>
</evidence>
<evidence type="ECO:0000313" key="1">
    <source>
        <dbReference type="EMBL" id="CAG8565695.1"/>
    </source>
</evidence>
<feature type="non-terminal residue" evidence="1">
    <location>
        <position position="203"/>
    </location>
</feature>
<dbReference type="Proteomes" id="UP000789920">
    <property type="component" value="Unassembled WGS sequence"/>
</dbReference>
<protein>
    <submittedName>
        <fullName evidence="1">31442_t:CDS:1</fullName>
    </submittedName>
</protein>
<accession>A0ACA9M5R7</accession>
<reference evidence="1" key="1">
    <citation type="submission" date="2021-06" db="EMBL/GenBank/DDBJ databases">
        <authorList>
            <person name="Kallberg Y."/>
            <person name="Tangrot J."/>
            <person name="Rosling A."/>
        </authorList>
    </citation>
    <scope>NUCLEOTIDE SEQUENCE</scope>
    <source>
        <strain evidence="1">MA461A</strain>
    </source>
</reference>
<sequence>MATNTDLAKAKGSAETYAVKYFLQKFFLLPVDSNLDPDAFDGSPMIKEKEETKLPPRQTITTQQVESLINLFRSKTADNKERQTRFLEELDKVLEKKGIKEKTTSGNFRERLQKYLIATYKIFQEGEKGGVYSEFSQISACKSPFITEVTRKSYYLDQQYMILKKKHRFIEITGAGGKVKFTNFPTPQSTFTLSKETLEIHIS</sequence>
<organism evidence="1 2">
    <name type="scientific">Racocetra persica</name>
    <dbReference type="NCBI Taxonomy" id="160502"/>
    <lineage>
        <taxon>Eukaryota</taxon>
        <taxon>Fungi</taxon>
        <taxon>Fungi incertae sedis</taxon>
        <taxon>Mucoromycota</taxon>
        <taxon>Glomeromycotina</taxon>
        <taxon>Glomeromycetes</taxon>
        <taxon>Diversisporales</taxon>
        <taxon>Gigasporaceae</taxon>
        <taxon>Racocetra</taxon>
    </lineage>
</organism>
<proteinExistence type="predicted"/>